<dbReference type="CDD" id="cd18092">
    <property type="entry name" value="SpoU-like_TrmH"/>
    <property type="match status" value="1"/>
</dbReference>
<dbReference type="EC" id="2.1.1.34" evidence="7"/>
<name>A0ABT9VP85_9BACI</name>
<evidence type="ECO:0000259" key="8">
    <source>
        <dbReference type="Pfam" id="PF00588"/>
    </source>
</evidence>
<comment type="caution">
    <text evidence="9">The sequence shown here is derived from an EMBL/GenBank/DDBJ whole genome shotgun (WGS) entry which is preliminary data.</text>
</comment>
<dbReference type="SUPFAM" id="SSF75217">
    <property type="entry name" value="alpha/beta knot"/>
    <property type="match status" value="1"/>
</dbReference>
<keyword evidence="10" id="KW-1185">Reference proteome</keyword>
<keyword evidence="5 7" id="KW-0819">tRNA processing</keyword>
<feature type="binding site" evidence="7">
    <location>
        <position position="129"/>
    </location>
    <ligand>
        <name>S-adenosyl-L-methionine</name>
        <dbReference type="ChEBI" id="CHEBI:59789"/>
    </ligand>
</feature>
<evidence type="ECO:0000256" key="3">
    <source>
        <dbReference type="ARBA" id="ARBA00022679"/>
    </source>
</evidence>
<dbReference type="PANTHER" id="PTHR43453:SF1">
    <property type="entry name" value="TRNA_RRNA METHYLTRANSFERASE SPOU TYPE DOMAIN-CONTAINING PROTEIN"/>
    <property type="match status" value="1"/>
</dbReference>
<comment type="function">
    <text evidence="7">Catalyzes the 2'-O methylation of guanosine at position 18 in tRNA.</text>
</comment>
<sequence length="241" mass="27615">MSSIYSQSEYLHFVSELFEQGIVDEKDREIVEFIIPDRLKRLYDVLNERTRYISILLEAVDDGHNQAAVLRSADAFGIQDITIVTGRAPFAPNDLVTRSADKWLTLHHQPNIETAISDLRQKGYQIYASQLCDEAVPIEELEVSKPTVLIFGNEHSGVSKKATELADGTFMIPMKGFVQSLNISVAAALAMREVTERAKKAAGEQYYLTMKEKRELFREWMMKSLNKRLRKMIIQKRESRN</sequence>
<dbReference type="InterPro" id="IPR001537">
    <property type="entry name" value="SpoU_MeTrfase"/>
</dbReference>
<dbReference type="RefSeq" id="WP_419152032.1">
    <property type="nucleotide sequence ID" value="NZ_JAUSTR010000005.1"/>
</dbReference>
<evidence type="ECO:0000256" key="6">
    <source>
        <dbReference type="ARBA" id="ARBA00022884"/>
    </source>
</evidence>
<reference evidence="9 10" key="1">
    <citation type="submission" date="2023-07" db="EMBL/GenBank/DDBJ databases">
        <title>Genomic Encyclopedia of Type Strains, Phase IV (KMG-IV): sequencing the most valuable type-strain genomes for metagenomic binning, comparative biology and taxonomic classification.</title>
        <authorList>
            <person name="Goeker M."/>
        </authorList>
    </citation>
    <scope>NUCLEOTIDE SEQUENCE [LARGE SCALE GENOMIC DNA]</scope>
    <source>
        <strain evidence="9 10">DSM 19092</strain>
    </source>
</reference>
<comment type="catalytic activity">
    <reaction evidence="7">
        <text>guanosine(18) in tRNA + S-adenosyl-L-methionine = 2'-O-methylguanosine(18) in tRNA + S-adenosyl-L-homocysteine + H(+)</text>
        <dbReference type="Rhea" id="RHEA:20077"/>
        <dbReference type="Rhea" id="RHEA-COMP:10190"/>
        <dbReference type="Rhea" id="RHEA-COMP:10192"/>
        <dbReference type="ChEBI" id="CHEBI:15378"/>
        <dbReference type="ChEBI" id="CHEBI:57856"/>
        <dbReference type="ChEBI" id="CHEBI:59789"/>
        <dbReference type="ChEBI" id="CHEBI:74269"/>
        <dbReference type="ChEBI" id="CHEBI:74445"/>
        <dbReference type="EC" id="2.1.1.34"/>
    </reaction>
</comment>
<dbReference type="InterPro" id="IPR033671">
    <property type="entry name" value="TrmH"/>
</dbReference>
<evidence type="ECO:0000256" key="5">
    <source>
        <dbReference type="ARBA" id="ARBA00022694"/>
    </source>
</evidence>
<feature type="domain" description="tRNA/rRNA methyltransferase SpoU type" evidence="8">
    <location>
        <begin position="54"/>
        <end position="191"/>
    </location>
</feature>
<keyword evidence="1 7" id="KW-0820">tRNA-binding</keyword>
<evidence type="ECO:0000256" key="7">
    <source>
        <dbReference type="HAMAP-Rule" id="MF_02060"/>
    </source>
</evidence>
<feature type="binding site" evidence="7">
    <location>
        <position position="181"/>
    </location>
    <ligand>
        <name>S-adenosyl-L-methionine</name>
        <dbReference type="ChEBI" id="CHEBI:59789"/>
    </ligand>
</feature>
<dbReference type="Proteomes" id="UP001225646">
    <property type="component" value="Unassembled WGS sequence"/>
</dbReference>
<keyword evidence="3 7" id="KW-0808">Transferase</keyword>
<proteinExistence type="inferred from homology"/>
<dbReference type="Gene3D" id="3.40.1280.10">
    <property type="match status" value="1"/>
</dbReference>
<evidence type="ECO:0000256" key="1">
    <source>
        <dbReference type="ARBA" id="ARBA00022555"/>
    </source>
</evidence>
<protein>
    <recommendedName>
        <fullName evidence="7">tRNA (guanosine(18)-2'-O)-methyltransferase</fullName>
        <ecNumber evidence="7">2.1.1.34</ecNumber>
    </recommendedName>
    <alternativeName>
        <fullName evidence="7">tRNA [Gm18] methyltransferase</fullName>
    </alternativeName>
</protein>
<evidence type="ECO:0000256" key="4">
    <source>
        <dbReference type="ARBA" id="ARBA00022691"/>
    </source>
</evidence>
<dbReference type="Pfam" id="PF00588">
    <property type="entry name" value="SpoU_methylase"/>
    <property type="match status" value="1"/>
</dbReference>
<dbReference type="PANTHER" id="PTHR43453">
    <property type="entry name" value="RRNA METHYLASE-LIKE"/>
    <property type="match status" value="1"/>
</dbReference>
<keyword evidence="2 7" id="KW-0489">Methyltransferase</keyword>
<keyword evidence="6 7" id="KW-0694">RNA-binding</keyword>
<dbReference type="GO" id="GO:0141100">
    <property type="term" value="F:tRNA (guanine(18)-2'-O)-methyltransferase activity"/>
    <property type="evidence" value="ECO:0007669"/>
    <property type="project" value="UniProtKB-EC"/>
</dbReference>
<evidence type="ECO:0000256" key="2">
    <source>
        <dbReference type="ARBA" id="ARBA00022603"/>
    </source>
</evidence>
<evidence type="ECO:0000313" key="10">
    <source>
        <dbReference type="Proteomes" id="UP001225646"/>
    </source>
</evidence>
<dbReference type="InterPro" id="IPR029028">
    <property type="entry name" value="Alpha/beta_knot_MTases"/>
</dbReference>
<dbReference type="EMBL" id="JAUSTR010000005">
    <property type="protein sequence ID" value="MDQ0162680.1"/>
    <property type="molecule type" value="Genomic_DNA"/>
</dbReference>
<dbReference type="GO" id="GO:0032259">
    <property type="term" value="P:methylation"/>
    <property type="evidence" value="ECO:0007669"/>
    <property type="project" value="UniProtKB-KW"/>
</dbReference>
<comment type="caution">
    <text evidence="7">Lacks conserved residue(s) required for the propagation of feature annotation.</text>
</comment>
<dbReference type="InterPro" id="IPR029026">
    <property type="entry name" value="tRNA_m1G_MTases_N"/>
</dbReference>
<comment type="similarity">
    <text evidence="7">Belongs to the class IV-like SAM-binding methyltransferase superfamily. RNA methyltransferase TrmH family.</text>
</comment>
<accession>A0ABT9VP85</accession>
<evidence type="ECO:0000313" key="9">
    <source>
        <dbReference type="EMBL" id="MDQ0162680.1"/>
    </source>
</evidence>
<keyword evidence="4 7" id="KW-0949">S-adenosyl-L-methionine</keyword>
<gene>
    <name evidence="7" type="primary">trmH</name>
    <name evidence="9" type="ORF">J2S06_001757</name>
</gene>
<organism evidence="9 10">
    <name type="scientific">Aeribacillus alveayuensis</name>
    <dbReference type="NCBI Taxonomy" id="279215"/>
    <lineage>
        <taxon>Bacteria</taxon>
        <taxon>Bacillati</taxon>
        <taxon>Bacillota</taxon>
        <taxon>Bacilli</taxon>
        <taxon>Bacillales</taxon>
        <taxon>Bacillaceae</taxon>
        <taxon>Aeribacillus</taxon>
    </lineage>
</organism>
<dbReference type="HAMAP" id="MF_02060">
    <property type="entry name" value="tRNA_methyltr_TrmH"/>
    <property type="match status" value="1"/>
</dbReference>
<feature type="binding site" evidence="7">
    <location>
        <position position="172"/>
    </location>
    <ligand>
        <name>S-adenosyl-L-methionine</name>
        <dbReference type="ChEBI" id="CHEBI:59789"/>
    </ligand>
</feature>